<evidence type="ECO:0000256" key="4">
    <source>
        <dbReference type="ARBA" id="ARBA00010918"/>
    </source>
</evidence>
<feature type="transmembrane region" description="Helical" evidence="16">
    <location>
        <begin position="508"/>
        <end position="528"/>
    </location>
</feature>
<comment type="caution">
    <text evidence="19">The sequence shown here is derived from an EMBL/GenBank/DDBJ whole genome shotgun (WGS) entry which is preliminary data.</text>
</comment>
<dbReference type="InterPro" id="IPR053976">
    <property type="entry name" value="PFF1_TM"/>
</dbReference>
<dbReference type="STRING" id="212602.A0A420HFD0"/>
<evidence type="ECO:0000256" key="5">
    <source>
        <dbReference type="ARBA" id="ARBA00022554"/>
    </source>
</evidence>
<keyword evidence="7 16" id="KW-0812">Transmembrane</keyword>
<organism evidence="19 20">
    <name type="scientific">Erysiphe neolycopersici</name>
    <dbReference type="NCBI Taxonomy" id="212602"/>
    <lineage>
        <taxon>Eukaryota</taxon>
        <taxon>Fungi</taxon>
        <taxon>Dikarya</taxon>
        <taxon>Ascomycota</taxon>
        <taxon>Pezizomycotina</taxon>
        <taxon>Leotiomycetes</taxon>
        <taxon>Erysiphales</taxon>
        <taxon>Erysiphaceae</taxon>
        <taxon>Erysiphe</taxon>
    </lineage>
</organism>
<evidence type="ECO:0000313" key="20">
    <source>
        <dbReference type="Proteomes" id="UP000286134"/>
    </source>
</evidence>
<evidence type="ECO:0000256" key="13">
    <source>
        <dbReference type="ARBA" id="ARBA00023136"/>
    </source>
</evidence>
<dbReference type="PANTHER" id="PTHR12147:SF58">
    <property type="entry name" value="VACUOLAR MEMBRANE PROTEASE"/>
    <property type="match status" value="1"/>
</dbReference>
<feature type="transmembrane region" description="Helical" evidence="16">
    <location>
        <begin position="421"/>
        <end position="444"/>
    </location>
</feature>
<comment type="cofactor">
    <cofactor evidence="1">
        <name>Zn(2+)</name>
        <dbReference type="ChEBI" id="CHEBI:29105"/>
    </cofactor>
</comment>
<evidence type="ECO:0000256" key="1">
    <source>
        <dbReference type="ARBA" id="ARBA00001947"/>
    </source>
</evidence>
<evidence type="ECO:0000259" key="18">
    <source>
        <dbReference type="Pfam" id="PF22251"/>
    </source>
</evidence>
<dbReference type="InterPro" id="IPR007484">
    <property type="entry name" value="Peptidase_M28"/>
</dbReference>
<evidence type="ECO:0000256" key="8">
    <source>
        <dbReference type="ARBA" id="ARBA00022723"/>
    </source>
</evidence>
<dbReference type="GO" id="GO:0008235">
    <property type="term" value="F:metalloexopeptidase activity"/>
    <property type="evidence" value="ECO:0007669"/>
    <property type="project" value="InterPro"/>
</dbReference>
<reference evidence="19 20" key="1">
    <citation type="journal article" date="2018" name="BMC Genomics">
        <title>Comparative genome analyses reveal sequence features reflecting distinct modes of host-adaptation between dicot and monocot powdery mildew.</title>
        <authorList>
            <person name="Wu Y."/>
            <person name="Ma X."/>
            <person name="Pan Z."/>
            <person name="Kale S.D."/>
            <person name="Song Y."/>
            <person name="King H."/>
            <person name="Zhang Q."/>
            <person name="Presley C."/>
            <person name="Deng X."/>
            <person name="Wei C.I."/>
            <person name="Xiao S."/>
        </authorList>
    </citation>
    <scope>NUCLEOTIDE SEQUENCE [LARGE SCALE GENOMIC DNA]</scope>
    <source>
        <strain evidence="19">UMSG2</strain>
    </source>
</reference>
<dbReference type="PANTHER" id="PTHR12147">
    <property type="entry name" value="METALLOPEPTIDASE M28 FAMILY MEMBER"/>
    <property type="match status" value="1"/>
</dbReference>
<dbReference type="EC" id="3.4.-.-" evidence="15"/>
<feature type="transmembrane region" description="Helical" evidence="16">
    <location>
        <begin position="477"/>
        <end position="496"/>
    </location>
</feature>
<evidence type="ECO:0000256" key="9">
    <source>
        <dbReference type="ARBA" id="ARBA00022801"/>
    </source>
</evidence>
<feature type="domain" description="Peptidase M28" evidence="17">
    <location>
        <begin position="196"/>
        <end position="370"/>
    </location>
</feature>
<feature type="domain" description="Vacuolar membrane protease transmembrane" evidence="18">
    <location>
        <begin position="475"/>
        <end position="752"/>
    </location>
</feature>
<keyword evidence="8 15" id="KW-0479">Metal-binding</keyword>
<keyword evidence="10 15" id="KW-0862">Zinc</keyword>
<dbReference type="InterPro" id="IPR048024">
    <property type="entry name" value="Fxna-like_M28_dom"/>
</dbReference>
<proteinExistence type="inferred from homology"/>
<feature type="transmembrane region" description="Helical" evidence="16">
    <location>
        <begin position="572"/>
        <end position="593"/>
    </location>
</feature>
<dbReference type="GO" id="GO:0005774">
    <property type="term" value="C:vacuolar membrane"/>
    <property type="evidence" value="ECO:0007669"/>
    <property type="project" value="UniProtKB-SubCell"/>
</dbReference>
<dbReference type="AlphaFoldDB" id="A0A420HFD0"/>
<comment type="subcellular location">
    <subcellularLocation>
        <location evidence="3">Vacuole membrane</location>
        <topology evidence="3">Multi-pass membrane protein</topology>
    </subcellularLocation>
</comment>
<gene>
    <name evidence="19" type="ORF">OnM2_084005</name>
</gene>
<evidence type="ECO:0000256" key="10">
    <source>
        <dbReference type="ARBA" id="ARBA00022833"/>
    </source>
</evidence>
<evidence type="ECO:0000256" key="11">
    <source>
        <dbReference type="ARBA" id="ARBA00022989"/>
    </source>
</evidence>
<evidence type="ECO:0000256" key="2">
    <source>
        <dbReference type="ARBA" id="ARBA00003273"/>
    </source>
</evidence>
<evidence type="ECO:0000256" key="15">
    <source>
        <dbReference type="RuleBase" id="RU361240"/>
    </source>
</evidence>
<evidence type="ECO:0000256" key="16">
    <source>
        <dbReference type="SAM" id="Phobius"/>
    </source>
</evidence>
<keyword evidence="12" id="KW-0482">Metalloprotease</keyword>
<keyword evidence="20" id="KW-1185">Reference proteome</keyword>
<evidence type="ECO:0000259" key="17">
    <source>
        <dbReference type="Pfam" id="PF04389"/>
    </source>
</evidence>
<dbReference type="GO" id="GO:0046872">
    <property type="term" value="F:metal ion binding"/>
    <property type="evidence" value="ECO:0007669"/>
    <property type="project" value="UniProtKB-KW"/>
</dbReference>
<keyword evidence="9 15" id="KW-0378">Hydrolase</keyword>
<evidence type="ECO:0000256" key="12">
    <source>
        <dbReference type="ARBA" id="ARBA00023049"/>
    </source>
</evidence>
<dbReference type="EMBL" id="MCFK01008416">
    <property type="protein sequence ID" value="RKF56093.1"/>
    <property type="molecule type" value="Genomic_DNA"/>
</dbReference>
<keyword evidence="14" id="KW-0325">Glycoprotein</keyword>
<dbReference type="Pfam" id="PF22251">
    <property type="entry name" value="PFF1_TM"/>
    <property type="match status" value="1"/>
</dbReference>
<protein>
    <recommendedName>
        <fullName evidence="15">Peptide hydrolase</fullName>
        <ecNumber evidence="15">3.4.-.-</ecNumber>
    </recommendedName>
</protein>
<feature type="transmembrane region" description="Helical" evidence="16">
    <location>
        <begin position="540"/>
        <end position="560"/>
    </location>
</feature>
<dbReference type="GO" id="GO:0006508">
    <property type="term" value="P:proteolysis"/>
    <property type="evidence" value="ECO:0007669"/>
    <property type="project" value="UniProtKB-KW"/>
</dbReference>
<comment type="function">
    <text evidence="2">May be involved in vacuolar sorting and osmoregulation.</text>
</comment>
<dbReference type="CDD" id="cd03875">
    <property type="entry name" value="M28_Fxna_like"/>
    <property type="match status" value="1"/>
</dbReference>
<keyword evidence="5" id="KW-0926">Vacuole</keyword>
<dbReference type="InterPro" id="IPR045175">
    <property type="entry name" value="M28_fam"/>
</dbReference>
<evidence type="ECO:0000256" key="14">
    <source>
        <dbReference type="ARBA" id="ARBA00023180"/>
    </source>
</evidence>
<dbReference type="Pfam" id="PF04389">
    <property type="entry name" value="Peptidase_M28"/>
    <property type="match status" value="1"/>
</dbReference>
<keyword evidence="11 16" id="KW-1133">Transmembrane helix</keyword>
<keyword evidence="6 15" id="KW-0645">Protease</keyword>
<keyword evidence="13 16" id="KW-0472">Membrane</keyword>
<name>A0A420HFD0_9PEZI</name>
<evidence type="ECO:0000256" key="3">
    <source>
        <dbReference type="ARBA" id="ARBA00004128"/>
    </source>
</evidence>
<accession>A0A420HFD0</accession>
<evidence type="ECO:0000313" key="19">
    <source>
        <dbReference type="EMBL" id="RKF56093.1"/>
    </source>
</evidence>
<dbReference type="Gene3D" id="3.40.630.10">
    <property type="entry name" value="Zn peptidases"/>
    <property type="match status" value="1"/>
</dbReference>
<comment type="similarity">
    <text evidence="4 15">Belongs to the peptidase M28 family.</text>
</comment>
<feature type="transmembrane region" description="Helical" evidence="16">
    <location>
        <begin position="7"/>
        <end position="32"/>
    </location>
</feature>
<dbReference type="Proteomes" id="UP000286134">
    <property type="component" value="Unassembled WGS sequence"/>
</dbReference>
<feature type="transmembrane region" description="Helical" evidence="16">
    <location>
        <begin position="698"/>
        <end position="722"/>
    </location>
</feature>
<sequence>MRYHKLLTFFPLTITLITTIIYLSITTSLLIIHETVPSPPKDLTSYQGFNLSEAWYELQELSNGYHPFNSRRNDEVRNWLLLKIKETLDTSNTSWELEKNDSKPKSQPSKYLSVDEDITSIEKENTISYGESTKVFVFDDLTANFTSTDVPTKKRKVGTSKYFEGSNIIVYIRGTKDQQDDWWKPSPPYIKHHHGRAGILVNAHFDSVSTGYGTTDDGVGIITALQLLKFFITKGNEPERGLVLLFNNNEEDGLYGSKAFLSHPMASFVHTFLNLEGAGAGGRAILFRSTDLEVTRAYSNSPNPFGSVVSADGFSLNFIKSDTDFTVFHAEGYRGLDVAFYRPRSRYHTDEDDVKHTNKASIWHMLSASVETIKYLTTDGLYLGNDQKYEKEIKKDDSTRPKGVWFDLFGRVFIVFGLRTLFAWSLTILITTPLTLLAISYILIRQDKFYLFTRAIKPNSHISEWVPLQGWRGAFRFPIVLLISSSITISAAFLLKKTNPLIIYSSQYSVWCMFLSLYFCIFWLLMAIFNAFRPSALHRIYVLIWMFLLEWILLIVVTVYEDRFQISSGYIFVFNQGAIFLATLIGLCEMFALPKKSSLIDSRPNDYETRDPVIPSTVADTIEATEREVQDGQEEGESQAVEATPLLGNKVSRSLTRTTFSRGYRKPQLDQFNDMHIHIDGNYGYEQKWSSKLPPLTWLLQIFILAPFPLIITEQIGLIIISSINQTGVDGSDLLFPYLATAVFSILIVLPL</sequence>
<dbReference type="SUPFAM" id="SSF53187">
    <property type="entry name" value="Zn-dependent exopeptidases"/>
    <property type="match status" value="1"/>
</dbReference>
<dbReference type="OrthoDB" id="76293at2759"/>
<evidence type="ECO:0000256" key="6">
    <source>
        <dbReference type="ARBA" id="ARBA00022670"/>
    </source>
</evidence>
<feature type="transmembrane region" description="Helical" evidence="16">
    <location>
        <begin position="734"/>
        <end position="750"/>
    </location>
</feature>
<evidence type="ECO:0000256" key="7">
    <source>
        <dbReference type="ARBA" id="ARBA00022692"/>
    </source>
</evidence>